<dbReference type="EMBL" id="RPOK01000001">
    <property type="protein sequence ID" value="RPJ68645.1"/>
    <property type="molecule type" value="Genomic_DNA"/>
</dbReference>
<accession>A0A3N5YF86</accession>
<dbReference type="Pfam" id="PF06945">
    <property type="entry name" value="DUF1289"/>
    <property type="match status" value="1"/>
</dbReference>
<comment type="caution">
    <text evidence="1">The sequence shown here is derived from an EMBL/GenBank/DDBJ whole genome shotgun (WGS) entry which is preliminary data.</text>
</comment>
<protein>
    <submittedName>
        <fullName evidence="1">DUF1289 domain-containing protein</fullName>
    </submittedName>
</protein>
<evidence type="ECO:0000313" key="2">
    <source>
        <dbReference type="Proteomes" id="UP000275281"/>
    </source>
</evidence>
<keyword evidence="2" id="KW-1185">Reference proteome</keyword>
<dbReference type="RefSeq" id="WP_124026646.1">
    <property type="nucleotide sequence ID" value="NZ_JBHRSN010000005.1"/>
</dbReference>
<name>A0A3N5YF86_9ALTE</name>
<dbReference type="InterPro" id="IPR010710">
    <property type="entry name" value="DUF1289"/>
</dbReference>
<dbReference type="Proteomes" id="UP000275281">
    <property type="component" value="Unassembled WGS sequence"/>
</dbReference>
<dbReference type="OrthoDB" id="9811423at2"/>
<proteinExistence type="predicted"/>
<gene>
    <name evidence="1" type="ORF">DRW07_04410</name>
</gene>
<reference evidence="1 2" key="1">
    <citation type="submission" date="2018-11" db="EMBL/GenBank/DDBJ databases">
        <authorList>
            <person name="Ye M.-Q."/>
            <person name="Du Z.-J."/>
        </authorList>
    </citation>
    <scope>NUCLEOTIDE SEQUENCE [LARGE SCALE GENOMIC DNA]</scope>
    <source>
        <strain evidence="1 2">U0105</strain>
    </source>
</reference>
<dbReference type="AlphaFoldDB" id="A0A3N5YF86"/>
<dbReference type="PANTHER" id="PTHR35175">
    <property type="entry name" value="DUF1289 DOMAIN-CONTAINING PROTEIN"/>
    <property type="match status" value="1"/>
</dbReference>
<organism evidence="1 2">
    <name type="scientific">Alteromonas sediminis</name>
    <dbReference type="NCBI Taxonomy" id="2259342"/>
    <lineage>
        <taxon>Bacteria</taxon>
        <taxon>Pseudomonadati</taxon>
        <taxon>Pseudomonadota</taxon>
        <taxon>Gammaproteobacteria</taxon>
        <taxon>Alteromonadales</taxon>
        <taxon>Alteromonadaceae</taxon>
        <taxon>Alteromonas/Salinimonas group</taxon>
        <taxon>Alteromonas</taxon>
    </lineage>
</organism>
<evidence type="ECO:0000313" key="1">
    <source>
        <dbReference type="EMBL" id="RPJ68645.1"/>
    </source>
</evidence>
<dbReference type="PANTHER" id="PTHR35175:SF2">
    <property type="entry name" value="DUF1289 DOMAIN-CONTAINING PROTEIN"/>
    <property type="match status" value="1"/>
</dbReference>
<sequence>MESPCIRLCTLDDQDVCVGCNRSIDEIVSWHHASQIEKQAILSRAKIRESNRPPVLFSDAS</sequence>